<proteinExistence type="predicted"/>
<organism evidence="2 3">
    <name type="scientific">Lineolata rhizophorae</name>
    <dbReference type="NCBI Taxonomy" id="578093"/>
    <lineage>
        <taxon>Eukaryota</taxon>
        <taxon>Fungi</taxon>
        <taxon>Dikarya</taxon>
        <taxon>Ascomycota</taxon>
        <taxon>Pezizomycotina</taxon>
        <taxon>Dothideomycetes</taxon>
        <taxon>Dothideomycetes incertae sedis</taxon>
        <taxon>Lineolatales</taxon>
        <taxon>Lineolataceae</taxon>
        <taxon>Lineolata</taxon>
    </lineage>
</organism>
<protein>
    <submittedName>
        <fullName evidence="2">Uncharacterized protein</fullName>
    </submittedName>
</protein>
<name>A0A6A6NML8_9PEZI</name>
<evidence type="ECO:0000256" key="1">
    <source>
        <dbReference type="SAM" id="MobiDB-lite"/>
    </source>
</evidence>
<feature type="compositionally biased region" description="Polar residues" evidence="1">
    <location>
        <begin position="189"/>
        <end position="198"/>
    </location>
</feature>
<sequence>MLKLSPSQSRALLERGAGGWASLVAWSFTAGLWRAEKQKAVRLRLATYAGLDDRRTRAQVKAGPPASFVATSKAVGIVRLPHVTSVQILTSSLRLTRPTRQRHLRPVPPHLRAFLTPQLHLTHSRLPSELRRNSPQDLRTCPNRPDTASGAISVRQPRTAVPRADRVPRVARETTCPLLGRGLKLASLSSQTRVQSTFPPSPPPPRRIASHPRAGTLQPRPLVPSALVPATPILPTCFPAL</sequence>
<feature type="region of interest" description="Disordered" evidence="1">
    <location>
        <begin position="189"/>
        <end position="219"/>
    </location>
</feature>
<evidence type="ECO:0000313" key="2">
    <source>
        <dbReference type="EMBL" id="KAF2452995.1"/>
    </source>
</evidence>
<accession>A0A6A6NML8</accession>
<dbReference type="Proteomes" id="UP000799766">
    <property type="component" value="Unassembled WGS sequence"/>
</dbReference>
<dbReference type="EMBL" id="MU001701">
    <property type="protein sequence ID" value="KAF2452995.1"/>
    <property type="molecule type" value="Genomic_DNA"/>
</dbReference>
<dbReference type="AlphaFoldDB" id="A0A6A6NML8"/>
<evidence type="ECO:0000313" key="3">
    <source>
        <dbReference type="Proteomes" id="UP000799766"/>
    </source>
</evidence>
<keyword evidence="3" id="KW-1185">Reference proteome</keyword>
<reference evidence="2" key="1">
    <citation type="journal article" date="2020" name="Stud. Mycol.">
        <title>101 Dothideomycetes genomes: a test case for predicting lifestyles and emergence of pathogens.</title>
        <authorList>
            <person name="Haridas S."/>
            <person name="Albert R."/>
            <person name="Binder M."/>
            <person name="Bloem J."/>
            <person name="Labutti K."/>
            <person name="Salamov A."/>
            <person name="Andreopoulos B."/>
            <person name="Baker S."/>
            <person name="Barry K."/>
            <person name="Bills G."/>
            <person name="Bluhm B."/>
            <person name="Cannon C."/>
            <person name="Castanera R."/>
            <person name="Culley D."/>
            <person name="Daum C."/>
            <person name="Ezra D."/>
            <person name="Gonzalez J."/>
            <person name="Henrissat B."/>
            <person name="Kuo A."/>
            <person name="Liang C."/>
            <person name="Lipzen A."/>
            <person name="Lutzoni F."/>
            <person name="Magnuson J."/>
            <person name="Mondo S."/>
            <person name="Nolan M."/>
            <person name="Ohm R."/>
            <person name="Pangilinan J."/>
            <person name="Park H.-J."/>
            <person name="Ramirez L."/>
            <person name="Alfaro M."/>
            <person name="Sun H."/>
            <person name="Tritt A."/>
            <person name="Yoshinaga Y."/>
            <person name="Zwiers L.-H."/>
            <person name="Turgeon B."/>
            <person name="Goodwin S."/>
            <person name="Spatafora J."/>
            <person name="Crous P."/>
            <person name="Grigoriev I."/>
        </authorList>
    </citation>
    <scope>NUCLEOTIDE SEQUENCE</scope>
    <source>
        <strain evidence="2">ATCC 16933</strain>
    </source>
</reference>
<gene>
    <name evidence="2" type="ORF">BDY21DRAFT_357642</name>
</gene>